<proteinExistence type="inferred from homology"/>
<evidence type="ECO:0000256" key="2">
    <source>
        <dbReference type="SAM" id="SignalP"/>
    </source>
</evidence>
<keyword evidence="2" id="KW-0732">Signal</keyword>
<dbReference type="CDD" id="cd01143">
    <property type="entry name" value="YvrC"/>
    <property type="match status" value="1"/>
</dbReference>
<feature type="signal peptide" evidence="2">
    <location>
        <begin position="1"/>
        <end position="30"/>
    </location>
</feature>
<dbReference type="PANTHER" id="PTHR30535">
    <property type="entry name" value="VITAMIN B12-BINDING PROTEIN"/>
    <property type="match status" value="1"/>
</dbReference>
<dbReference type="Pfam" id="PF01497">
    <property type="entry name" value="Peripla_BP_2"/>
    <property type="match status" value="1"/>
</dbReference>
<reference evidence="4 5" key="1">
    <citation type="submission" date="2020-04" db="EMBL/GenBank/DDBJ databases">
        <authorList>
            <person name="Abaymova A."/>
            <person name="Teymurazov M."/>
            <person name="Tazyna O."/>
            <person name="Chatushin Y."/>
            <person name="Svetoch E."/>
            <person name="Pereligyn V."/>
            <person name="Pohylenko V."/>
            <person name="Platonov M."/>
            <person name="Kartsev N."/>
            <person name="Skryabin Y."/>
            <person name="Sizova A."/>
            <person name="Solomentsev V."/>
            <person name="Kislichkina A."/>
            <person name="Bogun A."/>
        </authorList>
    </citation>
    <scope>NUCLEOTIDE SEQUENCE [LARGE SCALE GENOMIC DNA]</scope>
    <source>
        <strain evidence="5">SCPM-O-B-8398 (E28)</strain>
    </source>
</reference>
<evidence type="ECO:0000313" key="5">
    <source>
        <dbReference type="Proteomes" id="UP000557857"/>
    </source>
</evidence>
<comment type="similarity">
    <text evidence="1">Belongs to the bacterial solute-binding protein 8 family.</text>
</comment>
<feature type="domain" description="Fe/B12 periplasmic-binding" evidence="3">
    <location>
        <begin position="70"/>
        <end position="324"/>
    </location>
</feature>
<dbReference type="PROSITE" id="PS50983">
    <property type="entry name" value="FE_B12_PBP"/>
    <property type="match status" value="1"/>
</dbReference>
<sequence>MSQRKWEKMMKKLSKLVAVLGLSVVFGLSACSNNNNETSETAETTTASEVALPTKDRGGEEIEIPEEVDKMVSLVPSVTQVIDDLGRKDQLVAVDTQSPAMTKDIDELPQIDMMAVDAETLISLNPQVIYVSDISLHGSENVWSQVKDAGITVVNIPTSNTIEDIALDVQFIADTLQEHEKGQELVDTMNKEIDEIKEIGETITDKKKVLFEISALPEIYSFGKGVYLNEMIELVGAENVLADQESWIPVTEEAAIASKPDVILTNVNYLDDAVQEILDRGNWKDVPAVKNEAVFYIDNAASSLPNHHMTKALKEMALAIYPDEYQSLENE</sequence>
<dbReference type="EMBL" id="JABCAG010000010">
    <property type="protein sequence ID" value="NMP57839.1"/>
    <property type="molecule type" value="Genomic_DNA"/>
</dbReference>
<evidence type="ECO:0000313" key="4">
    <source>
        <dbReference type="EMBL" id="NMP57839.1"/>
    </source>
</evidence>
<comment type="caution">
    <text evidence="4">The sequence shown here is derived from an EMBL/GenBank/DDBJ whole genome shotgun (WGS) entry which is preliminary data.</text>
</comment>
<organism evidence="4 5">
    <name type="scientific">Enterococcus mundtii</name>
    <dbReference type="NCBI Taxonomy" id="53346"/>
    <lineage>
        <taxon>Bacteria</taxon>
        <taxon>Bacillati</taxon>
        <taxon>Bacillota</taxon>
        <taxon>Bacilli</taxon>
        <taxon>Lactobacillales</taxon>
        <taxon>Enterococcaceae</taxon>
        <taxon>Enterococcus</taxon>
    </lineage>
</organism>
<dbReference type="InterPro" id="IPR002491">
    <property type="entry name" value="ABC_transptr_periplasmic_BD"/>
</dbReference>
<dbReference type="SUPFAM" id="SSF53807">
    <property type="entry name" value="Helical backbone' metal receptor"/>
    <property type="match status" value="1"/>
</dbReference>
<dbReference type="Proteomes" id="UP000557857">
    <property type="component" value="Unassembled WGS sequence"/>
</dbReference>
<accession>A0A848MVK1</accession>
<gene>
    <name evidence="4" type="ORF">HI921_05055</name>
</gene>
<feature type="chain" id="PRO_5039672644" evidence="2">
    <location>
        <begin position="31"/>
        <end position="331"/>
    </location>
</feature>
<dbReference type="PANTHER" id="PTHR30535:SF34">
    <property type="entry name" value="MOLYBDATE-BINDING PROTEIN MOLA"/>
    <property type="match status" value="1"/>
</dbReference>
<dbReference type="AlphaFoldDB" id="A0A848MVK1"/>
<dbReference type="Gene3D" id="3.40.50.1980">
    <property type="entry name" value="Nitrogenase molybdenum iron protein domain"/>
    <property type="match status" value="2"/>
</dbReference>
<evidence type="ECO:0000259" key="3">
    <source>
        <dbReference type="PROSITE" id="PS50983"/>
    </source>
</evidence>
<name>A0A848MVK1_ENTMU</name>
<protein>
    <submittedName>
        <fullName evidence="4">ABC transporter substrate-binding protein</fullName>
    </submittedName>
</protein>
<dbReference type="PROSITE" id="PS51257">
    <property type="entry name" value="PROKAR_LIPOPROTEIN"/>
    <property type="match status" value="1"/>
</dbReference>
<dbReference type="GO" id="GO:0071281">
    <property type="term" value="P:cellular response to iron ion"/>
    <property type="evidence" value="ECO:0007669"/>
    <property type="project" value="TreeGrafter"/>
</dbReference>
<dbReference type="InterPro" id="IPR050902">
    <property type="entry name" value="ABC_Transporter_SBP"/>
</dbReference>
<evidence type="ECO:0000256" key="1">
    <source>
        <dbReference type="ARBA" id="ARBA00008814"/>
    </source>
</evidence>